<dbReference type="EMBL" id="CP043494">
    <property type="protein sequence ID" value="WNG46854.1"/>
    <property type="molecule type" value="Genomic_DNA"/>
</dbReference>
<gene>
    <name evidence="2" type="ORF">F0U60_24050</name>
</gene>
<dbReference type="Pfam" id="PF12840">
    <property type="entry name" value="HTH_20"/>
    <property type="match status" value="1"/>
</dbReference>
<dbReference type="SUPFAM" id="SSF46785">
    <property type="entry name" value="Winged helix' DNA-binding domain"/>
    <property type="match status" value="1"/>
</dbReference>
<dbReference type="PANTHER" id="PTHR39168">
    <property type="entry name" value="TRANSCRIPTIONAL REGULATOR-RELATED"/>
    <property type="match status" value="1"/>
</dbReference>
<dbReference type="InterPro" id="IPR011991">
    <property type="entry name" value="ArsR-like_HTH"/>
</dbReference>
<dbReference type="InterPro" id="IPR001845">
    <property type="entry name" value="HTH_ArsR_DNA-bd_dom"/>
</dbReference>
<dbReference type="Proteomes" id="UP001611383">
    <property type="component" value="Chromosome"/>
</dbReference>
<dbReference type="InterPro" id="IPR036390">
    <property type="entry name" value="WH_DNA-bd_sf"/>
</dbReference>
<name>A0ABY9WSU7_9BACT</name>
<protein>
    <submittedName>
        <fullName evidence="2">Winged helix-turn-helix transcriptional regulator</fullName>
    </submittedName>
</protein>
<sequence length="241" mass="25848">MSIDPNPAFPAARHEVARIGALLGDSSRAAMLLALLDGDPRSAGALARAARITPQTASTHLAKLVEGGLLTVKQEGRDRLFRLASGRVADTLVAVASLSPTPAVTRQRLALEPVRRAFRRARLCHHHLAGEVGVAVTEALLQRGFLRRRQRGFALTSAGQAWMETLGIAVHEARPNASDFATACPDWTEERSHLGGCVGEALTSRLLELGWFKKIPRGRTLRLTAHGAVGLAKELGIGDDR</sequence>
<dbReference type="RefSeq" id="WP_395823657.1">
    <property type="nucleotide sequence ID" value="NZ_CP043494.1"/>
</dbReference>
<reference evidence="2 3" key="1">
    <citation type="submission" date="2019-08" db="EMBL/GenBank/DDBJ databases">
        <title>Archangium and Cystobacter genomes.</title>
        <authorList>
            <person name="Chen I.-C.K."/>
            <person name="Wielgoss S."/>
        </authorList>
    </citation>
    <scope>NUCLEOTIDE SEQUENCE [LARGE SCALE GENOMIC DNA]</scope>
    <source>
        <strain evidence="2 3">Cbm 6</strain>
    </source>
</reference>
<feature type="domain" description="HTH arsR-type" evidence="1">
    <location>
        <begin position="8"/>
        <end position="103"/>
    </location>
</feature>
<proteinExistence type="predicted"/>
<dbReference type="PROSITE" id="PS50987">
    <property type="entry name" value="HTH_ARSR_2"/>
    <property type="match status" value="1"/>
</dbReference>
<organism evidence="2 3">
    <name type="scientific">Archangium minus</name>
    <dbReference type="NCBI Taxonomy" id="83450"/>
    <lineage>
        <taxon>Bacteria</taxon>
        <taxon>Pseudomonadati</taxon>
        <taxon>Myxococcota</taxon>
        <taxon>Myxococcia</taxon>
        <taxon>Myxococcales</taxon>
        <taxon>Cystobacterineae</taxon>
        <taxon>Archangiaceae</taxon>
        <taxon>Archangium</taxon>
    </lineage>
</organism>
<dbReference type="PANTHER" id="PTHR39168:SF1">
    <property type="entry name" value="TRANSCRIPTIONAL REGULATORY PROTEIN"/>
    <property type="match status" value="1"/>
</dbReference>
<evidence type="ECO:0000313" key="2">
    <source>
        <dbReference type="EMBL" id="WNG46854.1"/>
    </source>
</evidence>
<evidence type="ECO:0000259" key="1">
    <source>
        <dbReference type="PROSITE" id="PS50987"/>
    </source>
</evidence>
<dbReference type="CDD" id="cd00090">
    <property type="entry name" value="HTH_ARSR"/>
    <property type="match status" value="1"/>
</dbReference>
<keyword evidence="3" id="KW-1185">Reference proteome</keyword>
<dbReference type="Gene3D" id="1.10.10.10">
    <property type="entry name" value="Winged helix-like DNA-binding domain superfamily/Winged helix DNA-binding domain"/>
    <property type="match status" value="1"/>
</dbReference>
<dbReference type="InterPro" id="IPR052543">
    <property type="entry name" value="HTH_Metal-responsive_Reg"/>
</dbReference>
<dbReference type="InterPro" id="IPR036388">
    <property type="entry name" value="WH-like_DNA-bd_sf"/>
</dbReference>
<dbReference type="SMART" id="SM00418">
    <property type="entry name" value="HTH_ARSR"/>
    <property type="match status" value="1"/>
</dbReference>
<evidence type="ECO:0000313" key="3">
    <source>
        <dbReference type="Proteomes" id="UP001611383"/>
    </source>
</evidence>
<accession>A0ABY9WSU7</accession>